<dbReference type="Proteomes" id="UP000661077">
    <property type="component" value="Unassembled WGS sequence"/>
</dbReference>
<reference evidence="2 3" key="1">
    <citation type="journal article" date="2021" name="Int. J. Syst. Evol. Microbiol.">
        <title>Steroidobacter gossypii sp. nov., isolated from soil of cotton cropping field.</title>
        <authorList>
            <person name="Huang R."/>
            <person name="Yang S."/>
            <person name="Zhen C."/>
            <person name="Liu W."/>
        </authorList>
    </citation>
    <scope>NUCLEOTIDE SEQUENCE [LARGE SCALE GENOMIC DNA]</scope>
    <source>
        <strain evidence="2 3">S1-65</strain>
    </source>
</reference>
<feature type="transmembrane region" description="Helical" evidence="1">
    <location>
        <begin position="76"/>
        <end position="109"/>
    </location>
</feature>
<feature type="transmembrane region" description="Helical" evidence="1">
    <location>
        <begin position="198"/>
        <end position="219"/>
    </location>
</feature>
<accession>A0ABS1X5R7</accession>
<dbReference type="NCBIfam" id="TIGR00843">
    <property type="entry name" value="benE"/>
    <property type="match status" value="1"/>
</dbReference>
<dbReference type="InterPro" id="IPR004711">
    <property type="entry name" value="Benzoate_Transporter"/>
</dbReference>
<feature type="transmembrane region" description="Helical" evidence="1">
    <location>
        <begin position="287"/>
        <end position="312"/>
    </location>
</feature>
<feature type="transmembrane region" description="Helical" evidence="1">
    <location>
        <begin position="115"/>
        <end position="135"/>
    </location>
</feature>
<dbReference type="PANTHER" id="PTHR30199:SF0">
    <property type="entry name" value="INNER MEMBRANE PROTEIN YDCO"/>
    <property type="match status" value="1"/>
</dbReference>
<dbReference type="PANTHER" id="PTHR30199">
    <property type="entry name" value="MFS FAMILY TRANSPORTER, PREDICTED SUBSTRATE BENZOATE"/>
    <property type="match status" value="1"/>
</dbReference>
<feature type="transmembrane region" description="Helical" evidence="1">
    <location>
        <begin position="142"/>
        <end position="160"/>
    </location>
</feature>
<keyword evidence="1" id="KW-0472">Membrane</keyword>
<evidence type="ECO:0000313" key="2">
    <source>
        <dbReference type="EMBL" id="MBM0108550.1"/>
    </source>
</evidence>
<feature type="transmembrane region" description="Helical" evidence="1">
    <location>
        <begin position="348"/>
        <end position="381"/>
    </location>
</feature>
<dbReference type="EMBL" id="JAEVLS010000008">
    <property type="protein sequence ID" value="MBM0108550.1"/>
    <property type="molecule type" value="Genomic_DNA"/>
</dbReference>
<keyword evidence="1" id="KW-1133">Transmembrane helix</keyword>
<organism evidence="2 3">
    <name type="scientific">Steroidobacter gossypii</name>
    <dbReference type="NCBI Taxonomy" id="2805490"/>
    <lineage>
        <taxon>Bacteria</taxon>
        <taxon>Pseudomonadati</taxon>
        <taxon>Pseudomonadota</taxon>
        <taxon>Gammaproteobacteria</taxon>
        <taxon>Steroidobacterales</taxon>
        <taxon>Steroidobacteraceae</taxon>
        <taxon>Steroidobacter</taxon>
    </lineage>
</organism>
<evidence type="ECO:0000313" key="3">
    <source>
        <dbReference type="Proteomes" id="UP000661077"/>
    </source>
</evidence>
<feature type="transmembrane region" description="Helical" evidence="1">
    <location>
        <begin position="255"/>
        <end position="275"/>
    </location>
</feature>
<dbReference type="Pfam" id="PF03594">
    <property type="entry name" value="BenE"/>
    <property type="match status" value="1"/>
</dbReference>
<proteinExistence type="predicted"/>
<protein>
    <submittedName>
        <fullName evidence="2">Benzoate/H(+) symporter BenE family transporter</fullName>
    </submittedName>
</protein>
<gene>
    <name evidence="2" type="ORF">JM946_27775</name>
</gene>
<evidence type="ECO:0000256" key="1">
    <source>
        <dbReference type="SAM" id="Phobius"/>
    </source>
</evidence>
<feature type="transmembrane region" description="Helical" evidence="1">
    <location>
        <begin position="318"/>
        <end position="336"/>
    </location>
</feature>
<keyword evidence="1" id="KW-0812">Transmembrane</keyword>
<keyword evidence="3" id="KW-1185">Reference proteome</keyword>
<feature type="transmembrane region" description="Helical" evidence="1">
    <location>
        <begin position="46"/>
        <end position="64"/>
    </location>
</feature>
<sequence>MWRDLSISAVAAGFVTVLVGFASSAAIVFQAAQSLGATTDQISSWMWALGLGMGLTCIGLSLRYRVPVVTAWSTPGAAMLISSAAGVPLSAAVGAFVLSAAMMMVAGFTGVFERMISRIPGSLASGMLAGVLLRFGLEAFQVLKTQFGLGLAMFAVYVLARRLASRYAVILTLLAGVTFSAATDLLKMQELALQWAKPVFVAPTFSLAAVVGVALPLFIVTMASQNVPGVATIRASGYDVPISPTIGWIGAVNTMLAPFGAFALNLAAITAAISMGREAHEDPKRRYAASVSAGVFYLLIGLLGATVAALFAAFPKELIVAIAGFALLSTIGNSLAQALREETEREAALVTFLVTASGITLLGIGSAFWGLVAGGVTLLLWKR</sequence>
<name>A0ABS1X5R7_9GAMM</name>
<feature type="transmembrane region" description="Helical" evidence="1">
    <location>
        <begin position="166"/>
        <end position="186"/>
    </location>
</feature>
<comment type="caution">
    <text evidence="2">The sequence shown here is derived from an EMBL/GenBank/DDBJ whole genome shotgun (WGS) entry which is preliminary data.</text>
</comment>